<dbReference type="GeneID" id="125314092"/>
<dbReference type="Gene3D" id="3.10.10.10">
    <property type="entry name" value="HIV Type 1 Reverse Transcriptase, subunit A, domain 1"/>
    <property type="match status" value="1"/>
</dbReference>
<evidence type="ECO:0000259" key="3">
    <source>
        <dbReference type="PROSITE" id="PS50158"/>
    </source>
</evidence>
<dbReference type="Pfam" id="PF00098">
    <property type="entry name" value="zf-CCHC"/>
    <property type="match status" value="1"/>
</dbReference>
<dbReference type="SUPFAM" id="SSF56672">
    <property type="entry name" value="DNA/RNA polymerases"/>
    <property type="match status" value="1"/>
</dbReference>
<dbReference type="PANTHER" id="PTHR15503:SF45">
    <property type="entry name" value="RNA-DIRECTED DNA POLYMERASE HOMOLOG"/>
    <property type="match status" value="1"/>
</dbReference>
<accession>A0ABM3H4K4</accession>
<protein>
    <submittedName>
        <fullName evidence="5">Uncharacterized protein LOC125314092</fullName>
    </submittedName>
</protein>
<keyword evidence="1" id="KW-0863">Zinc-finger</keyword>
<evidence type="ECO:0000256" key="2">
    <source>
        <dbReference type="SAM" id="MobiDB-lite"/>
    </source>
</evidence>
<name>A0ABM3H4K4_9MYRT</name>
<dbReference type="InterPro" id="IPR001878">
    <property type="entry name" value="Znf_CCHC"/>
</dbReference>
<dbReference type="Gene3D" id="2.40.70.10">
    <property type="entry name" value="Acid Proteases"/>
    <property type="match status" value="1"/>
</dbReference>
<dbReference type="PROSITE" id="PS50158">
    <property type="entry name" value="ZF_CCHC"/>
    <property type="match status" value="1"/>
</dbReference>
<reference evidence="5" key="1">
    <citation type="submission" date="2025-08" db="UniProtKB">
        <authorList>
            <consortium name="RefSeq"/>
        </authorList>
    </citation>
    <scope>IDENTIFICATION</scope>
    <source>
        <tissue evidence="5">Leaf</tissue>
    </source>
</reference>
<dbReference type="RefSeq" id="XP_048131508.1">
    <property type="nucleotide sequence ID" value="XM_048275551.1"/>
</dbReference>
<evidence type="ECO:0000313" key="4">
    <source>
        <dbReference type="Proteomes" id="UP000827889"/>
    </source>
</evidence>
<dbReference type="CDD" id="cd00303">
    <property type="entry name" value="retropepsin_like"/>
    <property type="match status" value="1"/>
</dbReference>
<feature type="compositionally biased region" description="Polar residues" evidence="2">
    <location>
        <begin position="69"/>
        <end position="86"/>
    </location>
</feature>
<dbReference type="Gene3D" id="4.10.60.10">
    <property type="entry name" value="Zinc finger, CCHC-type"/>
    <property type="match status" value="1"/>
</dbReference>
<proteinExistence type="predicted"/>
<feature type="region of interest" description="Disordered" evidence="2">
    <location>
        <begin position="64"/>
        <end position="86"/>
    </location>
</feature>
<dbReference type="Proteomes" id="UP000827889">
    <property type="component" value="Chromosome 3"/>
</dbReference>
<keyword evidence="4" id="KW-1185">Reference proteome</keyword>
<sequence length="341" mass="37656">MSGGRATIPPNRKNAVGKPALSNGGICRFCNRRHGTAPCPFRNGACFSCGRMGHQVRDCPRRQRGVPALSQQGGQPRGNMQQNYQSQPPAQGRVFAVTKEEAKDSPAVTGTIFLHDHIAYVLFDHGATYSFVVERFVKLVGLSPKSLGTVFKISMPLKDSVISAVGCPHCKLTIGGHEEVIDPIVLEMYDFDVIVGMDWPTKQRAMMDCYHKAIQFNPLNGISFEFVGSRGDTSTLSISSLEATRALESGRQGYLATVVNIYVEEPRMEDIAIMCEFPDVFPQELPSLPPNREIEFVIELIPGTEPISKAPYRMALSEPKKLKVRLRELLDKGFFRPSASP</sequence>
<evidence type="ECO:0000313" key="5">
    <source>
        <dbReference type="RefSeq" id="XP_048131508.1"/>
    </source>
</evidence>
<dbReference type="SUPFAM" id="SSF57756">
    <property type="entry name" value="Retrovirus zinc finger-like domains"/>
    <property type="match status" value="1"/>
</dbReference>
<keyword evidence="1" id="KW-0862">Zinc</keyword>
<dbReference type="InterPro" id="IPR021109">
    <property type="entry name" value="Peptidase_aspartic_dom_sf"/>
</dbReference>
<feature type="domain" description="CCHC-type" evidence="3">
    <location>
        <begin position="46"/>
        <end position="61"/>
    </location>
</feature>
<dbReference type="InterPro" id="IPR043502">
    <property type="entry name" value="DNA/RNA_pol_sf"/>
</dbReference>
<keyword evidence="1" id="KW-0479">Metal-binding</keyword>
<dbReference type="InterPro" id="IPR036875">
    <property type="entry name" value="Znf_CCHC_sf"/>
</dbReference>
<dbReference type="InterPro" id="IPR032567">
    <property type="entry name" value="RTL1-rel"/>
</dbReference>
<gene>
    <name evidence="5" type="primary">LOC125314092</name>
</gene>
<dbReference type="PANTHER" id="PTHR15503">
    <property type="entry name" value="LDOC1 RELATED"/>
    <property type="match status" value="1"/>
</dbReference>
<dbReference type="Pfam" id="PF08284">
    <property type="entry name" value="RVP_2"/>
    <property type="match status" value="1"/>
</dbReference>
<dbReference type="SMART" id="SM00343">
    <property type="entry name" value="ZnF_C2HC"/>
    <property type="match status" value="1"/>
</dbReference>
<organism evidence="4 5">
    <name type="scientific">Rhodamnia argentea</name>
    <dbReference type="NCBI Taxonomy" id="178133"/>
    <lineage>
        <taxon>Eukaryota</taxon>
        <taxon>Viridiplantae</taxon>
        <taxon>Streptophyta</taxon>
        <taxon>Embryophyta</taxon>
        <taxon>Tracheophyta</taxon>
        <taxon>Spermatophyta</taxon>
        <taxon>Magnoliopsida</taxon>
        <taxon>eudicotyledons</taxon>
        <taxon>Gunneridae</taxon>
        <taxon>Pentapetalae</taxon>
        <taxon>rosids</taxon>
        <taxon>malvids</taxon>
        <taxon>Myrtales</taxon>
        <taxon>Myrtaceae</taxon>
        <taxon>Myrtoideae</taxon>
        <taxon>Myrteae</taxon>
        <taxon>Australasian group</taxon>
        <taxon>Rhodamnia</taxon>
    </lineage>
</organism>
<evidence type="ECO:0000256" key="1">
    <source>
        <dbReference type="PROSITE-ProRule" id="PRU00047"/>
    </source>
</evidence>